<comment type="caution">
    <text evidence="2">The sequence shown here is derived from an EMBL/GenBank/DDBJ whole genome shotgun (WGS) entry which is preliminary data.</text>
</comment>
<dbReference type="AlphaFoldDB" id="A0A3E0WXN8"/>
<dbReference type="RefSeq" id="WP_116302872.1">
    <property type="nucleotide sequence ID" value="NZ_NFZV01000015.1"/>
</dbReference>
<feature type="transmembrane region" description="Helical" evidence="1">
    <location>
        <begin position="37"/>
        <end position="55"/>
    </location>
</feature>
<proteinExistence type="predicted"/>
<feature type="transmembrane region" description="Helical" evidence="1">
    <location>
        <begin position="12"/>
        <end position="31"/>
    </location>
</feature>
<sequence>MQRDNSPGAESLVLFLCALFLFASPFTFWWFQLNPPWFVPYVFWLGLTAVTGLLARRWRRYDL</sequence>
<name>A0A3E0WXN8_9GAMM</name>
<reference evidence="3" key="1">
    <citation type="submission" date="2017-05" db="EMBL/GenBank/DDBJ databases">
        <authorList>
            <person name="Sharma S."/>
            <person name="Sidhu C."/>
            <person name="Pinnaka A.K."/>
        </authorList>
    </citation>
    <scope>NUCLEOTIDE SEQUENCE [LARGE SCALE GENOMIC DNA]</scope>
    <source>
        <strain evidence="3">AK93</strain>
    </source>
</reference>
<organism evidence="2 3">
    <name type="scientific">Alkalilimnicola ehrlichii</name>
    <dbReference type="NCBI Taxonomy" id="351052"/>
    <lineage>
        <taxon>Bacteria</taxon>
        <taxon>Pseudomonadati</taxon>
        <taxon>Pseudomonadota</taxon>
        <taxon>Gammaproteobacteria</taxon>
        <taxon>Chromatiales</taxon>
        <taxon>Ectothiorhodospiraceae</taxon>
        <taxon>Alkalilimnicola</taxon>
    </lineage>
</organism>
<keyword evidence="1" id="KW-0812">Transmembrane</keyword>
<evidence type="ECO:0000256" key="1">
    <source>
        <dbReference type="SAM" id="Phobius"/>
    </source>
</evidence>
<protein>
    <submittedName>
        <fullName evidence="2">Uncharacterized protein</fullName>
    </submittedName>
</protein>
<keyword evidence="1" id="KW-1133">Transmembrane helix</keyword>
<evidence type="ECO:0000313" key="2">
    <source>
        <dbReference type="EMBL" id="RFA36931.1"/>
    </source>
</evidence>
<evidence type="ECO:0000313" key="3">
    <source>
        <dbReference type="Proteomes" id="UP000256763"/>
    </source>
</evidence>
<keyword evidence="3" id="KW-1185">Reference proteome</keyword>
<keyword evidence="1" id="KW-0472">Membrane</keyword>
<dbReference type="Proteomes" id="UP000256763">
    <property type="component" value="Unassembled WGS sequence"/>
</dbReference>
<accession>A0A3E0WXN8</accession>
<gene>
    <name evidence="2" type="ORF">CAL65_10530</name>
</gene>
<dbReference type="EMBL" id="NFZW01000008">
    <property type="protein sequence ID" value="RFA36931.1"/>
    <property type="molecule type" value="Genomic_DNA"/>
</dbReference>